<evidence type="ECO:0000313" key="10">
    <source>
        <dbReference type="EMBL" id="CAD9773921.1"/>
    </source>
</evidence>
<keyword evidence="8 9" id="KW-0472">Membrane</keyword>
<comment type="subcellular location">
    <subcellularLocation>
        <location evidence="1">Membrane</location>
        <topology evidence="1">Multi-pass membrane protein</topology>
    </subcellularLocation>
</comment>
<feature type="transmembrane region" description="Helical" evidence="9">
    <location>
        <begin position="365"/>
        <end position="385"/>
    </location>
</feature>
<dbReference type="PIRSF" id="PIRSF001293">
    <property type="entry name" value="ATP6V0A1"/>
    <property type="match status" value="1"/>
</dbReference>
<dbReference type="Pfam" id="PF01496">
    <property type="entry name" value="V_ATPase_I"/>
    <property type="match status" value="1"/>
</dbReference>
<keyword evidence="3 9" id="KW-0813">Transport</keyword>
<dbReference type="InterPro" id="IPR026028">
    <property type="entry name" value="V-type_ATPase_116kDa_su_euka"/>
</dbReference>
<proteinExistence type="inferred from homology"/>
<gene>
    <name evidence="10" type="ORF">LSP00402_LOCUS17913</name>
</gene>
<feature type="transmembrane region" description="Helical" evidence="9">
    <location>
        <begin position="682"/>
        <end position="706"/>
    </location>
</feature>
<dbReference type="EMBL" id="HBHP01029010">
    <property type="protein sequence ID" value="CAD9773921.1"/>
    <property type="molecule type" value="Transcribed_RNA"/>
</dbReference>
<evidence type="ECO:0000256" key="8">
    <source>
        <dbReference type="ARBA" id="ARBA00023136"/>
    </source>
</evidence>
<dbReference type="InterPro" id="IPR002490">
    <property type="entry name" value="V-ATPase_116kDa_su"/>
</dbReference>
<evidence type="ECO:0000256" key="9">
    <source>
        <dbReference type="RuleBase" id="RU361189"/>
    </source>
</evidence>
<keyword evidence="7 9" id="KW-0406">Ion transport</keyword>
<evidence type="ECO:0000256" key="4">
    <source>
        <dbReference type="ARBA" id="ARBA00022692"/>
    </source>
</evidence>
<feature type="transmembrane region" description="Helical" evidence="9">
    <location>
        <begin position="319"/>
        <end position="344"/>
    </location>
</feature>
<evidence type="ECO:0000256" key="3">
    <source>
        <dbReference type="ARBA" id="ARBA00022448"/>
    </source>
</evidence>
<evidence type="ECO:0000256" key="1">
    <source>
        <dbReference type="ARBA" id="ARBA00004141"/>
    </source>
</evidence>
<dbReference type="PANTHER" id="PTHR11629">
    <property type="entry name" value="VACUOLAR PROTON ATPASES"/>
    <property type="match status" value="1"/>
</dbReference>
<feature type="transmembrane region" description="Helical" evidence="9">
    <location>
        <begin position="447"/>
        <end position="465"/>
    </location>
</feature>
<evidence type="ECO:0000256" key="6">
    <source>
        <dbReference type="ARBA" id="ARBA00022989"/>
    </source>
</evidence>
<sequence length="737" mass="84718">MESAKTLQKKISELKEERYVLIEYQNNINFEAEAQELKLNAAANNRGDMKTRLLDSDNIELQGMQNDDQKFFKYICGVIPVPQQIFFTRMLYRLSRGNAFVRYLDIDEPIIDPESGQPVRKSVFYIVSIGRGLSNKLAKLCNYFQASIYRVPERNTDACNKRLEEIDQGIDERSSVLKRSNIQIRKLLRQVAENRETGRSMVSDWRLTLKKEKMLCETLMKTRRYLTMIRLDGWVPKESVNYIKEEVDHFENAGQSGSIAVDDNYNVDDPAFRKTHGDPPTYFKTNNFTGIYQGIVNTYGVPKYKEVNPGLFTCATFPFIFGVMYGDMGHGGALFLTACFFLIFEESFLEQERRGEMSELMKYAFGSRYALILMGFFGFYCGTIYNDFISVPLQVFESQWNWNVNLTETNNEAVLNENYVVYPYGVDYNWYHTKNELTFFNSLKMKMAVIIGVTQMMFGITLGAFNHVFFKDYTSLYYVWIPQMLFMSCTFGYMCFMIIYKWCQDYRDDPDPPALIQTMIKMFLSPGAIETPLYDGQAAVQVTLLIIAVATVPVMLLVKPILNNKERQAEHAPLINDGSAAAGQDSSDVIGGALHEDERKEPEHAEEDHEDHTFGADLIHSGIHTIEFVLGAVSNTASYLRLWALSLAHAQLAKVFWQKLIIEYGAETADGGMRVIMMVATYAAWFCATFAVLMCMDLLECFLHALRLHWVEFQNKFYMAEGYLFEPFNFAAKKDDD</sequence>
<feature type="transmembrane region" description="Helical" evidence="9">
    <location>
        <begin position="538"/>
        <end position="558"/>
    </location>
</feature>
<dbReference type="GO" id="GO:0000220">
    <property type="term" value="C:vacuolar proton-transporting V-type ATPase, V0 domain"/>
    <property type="evidence" value="ECO:0007669"/>
    <property type="project" value="InterPro"/>
</dbReference>
<organism evidence="10">
    <name type="scientific">Lotharella oceanica</name>
    <dbReference type="NCBI Taxonomy" id="641309"/>
    <lineage>
        <taxon>Eukaryota</taxon>
        <taxon>Sar</taxon>
        <taxon>Rhizaria</taxon>
        <taxon>Cercozoa</taxon>
        <taxon>Chlorarachniophyceae</taxon>
        <taxon>Lotharella</taxon>
    </lineage>
</organism>
<dbReference type="GO" id="GO:0007035">
    <property type="term" value="P:vacuolar acidification"/>
    <property type="evidence" value="ECO:0007669"/>
    <property type="project" value="TreeGrafter"/>
</dbReference>
<accession>A0A7S2XFX9</accession>
<keyword evidence="6 9" id="KW-1133">Transmembrane helix</keyword>
<dbReference type="GO" id="GO:0046961">
    <property type="term" value="F:proton-transporting ATPase activity, rotational mechanism"/>
    <property type="evidence" value="ECO:0007669"/>
    <property type="project" value="InterPro"/>
</dbReference>
<name>A0A7S2XFX9_9EUKA</name>
<dbReference type="GO" id="GO:0051117">
    <property type="term" value="F:ATPase binding"/>
    <property type="evidence" value="ECO:0007669"/>
    <property type="project" value="TreeGrafter"/>
</dbReference>
<feature type="transmembrane region" description="Helical" evidence="9">
    <location>
        <begin position="477"/>
        <end position="500"/>
    </location>
</feature>
<comment type="function">
    <text evidence="9">Essential component of the vacuolar proton pump (V-ATPase), a multimeric enzyme that catalyzes the translocation of protons across the membranes. Required for assembly and activity of the V-ATPase.</text>
</comment>
<evidence type="ECO:0000256" key="7">
    <source>
        <dbReference type="ARBA" id="ARBA00023065"/>
    </source>
</evidence>
<dbReference type="PANTHER" id="PTHR11629:SF63">
    <property type="entry name" value="V-TYPE PROTON ATPASE SUBUNIT A"/>
    <property type="match status" value="1"/>
</dbReference>
<evidence type="ECO:0000256" key="5">
    <source>
        <dbReference type="ARBA" id="ARBA00022781"/>
    </source>
</evidence>
<evidence type="ECO:0000256" key="2">
    <source>
        <dbReference type="ARBA" id="ARBA00009904"/>
    </source>
</evidence>
<protein>
    <recommendedName>
        <fullName evidence="9">V-type proton ATPase subunit a</fullName>
    </recommendedName>
</protein>
<dbReference type="AlphaFoldDB" id="A0A7S2XFX9"/>
<keyword evidence="4 9" id="KW-0812">Transmembrane</keyword>
<comment type="similarity">
    <text evidence="2 9">Belongs to the V-ATPase 116 kDa subunit family.</text>
</comment>
<keyword evidence="5 9" id="KW-0375">Hydrogen ion transport</keyword>
<reference evidence="10" key="1">
    <citation type="submission" date="2021-01" db="EMBL/GenBank/DDBJ databases">
        <authorList>
            <person name="Corre E."/>
            <person name="Pelletier E."/>
            <person name="Niang G."/>
            <person name="Scheremetjew M."/>
            <person name="Finn R."/>
            <person name="Kale V."/>
            <person name="Holt S."/>
            <person name="Cochrane G."/>
            <person name="Meng A."/>
            <person name="Brown T."/>
            <person name="Cohen L."/>
        </authorList>
    </citation>
    <scope>NUCLEOTIDE SEQUENCE</scope>
    <source>
        <strain evidence="10">CCMP622</strain>
    </source>
</reference>